<dbReference type="InterPro" id="IPR019587">
    <property type="entry name" value="Polyketide_cyclase/dehydratase"/>
</dbReference>
<accession>A0A1H0NL76</accession>
<sequence length="143" mass="16125">MVRVTRTFTVSTPIEKVVEYLSDFGHAEQWDPGTKTCKRVDTGPVHEGSSWTNVSQFRGKETTLDYRLLKRQPRRLVFEGRNKRATSTDDINLSPVGGGTLITYEANIAFHGVLRLVGWAVQGEFNRLGDRTAEQMTRVLNAL</sequence>
<dbReference type="InterPro" id="IPR023393">
    <property type="entry name" value="START-like_dom_sf"/>
</dbReference>
<dbReference type="OrthoDB" id="3371087at2"/>
<dbReference type="Pfam" id="PF10604">
    <property type="entry name" value="Polyketide_cyc2"/>
    <property type="match status" value="1"/>
</dbReference>
<name>A0A1H0NL76_9ACTN</name>
<evidence type="ECO:0000313" key="2">
    <source>
        <dbReference type="Proteomes" id="UP000198741"/>
    </source>
</evidence>
<dbReference type="AlphaFoldDB" id="A0A1H0NL76"/>
<proteinExistence type="predicted"/>
<reference evidence="1 2" key="1">
    <citation type="submission" date="2016-10" db="EMBL/GenBank/DDBJ databases">
        <authorList>
            <person name="de Groot N.N."/>
        </authorList>
    </citation>
    <scope>NUCLEOTIDE SEQUENCE [LARGE SCALE GENOMIC DNA]</scope>
    <source>
        <strain evidence="2">P4-7,KCTC 19426,CECT 7604</strain>
    </source>
</reference>
<dbReference type="Proteomes" id="UP000198741">
    <property type="component" value="Chromosome I"/>
</dbReference>
<organism evidence="1 2">
    <name type="scientific">Nakamurella panacisegetis</name>
    <dbReference type="NCBI Taxonomy" id="1090615"/>
    <lineage>
        <taxon>Bacteria</taxon>
        <taxon>Bacillati</taxon>
        <taxon>Actinomycetota</taxon>
        <taxon>Actinomycetes</taxon>
        <taxon>Nakamurellales</taxon>
        <taxon>Nakamurellaceae</taxon>
        <taxon>Nakamurella</taxon>
    </lineage>
</organism>
<dbReference type="RefSeq" id="WP_090476135.1">
    <property type="nucleotide sequence ID" value="NZ_LT629710.1"/>
</dbReference>
<evidence type="ECO:0000313" key="1">
    <source>
        <dbReference type="EMBL" id="SDO93100.1"/>
    </source>
</evidence>
<dbReference type="SUPFAM" id="SSF55961">
    <property type="entry name" value="Bet v1-like"/>
    <property type="match status" value="1"/>
</dbReference>
<dbReference type="Gene3D" id="3.30.530.20">
    <property type="match status" value="1"/>
</dbReference>
<keyword evidence="2" id="KW-1185">Reference proteome</keyword>
<dbReference type="STRING" id="1090615.SAMN04515671_2392"/>
<dbReference type="EMBL" id="LT629710">
    <property type="protein sequence ID" value="SDO93100.1"/>
    <property type="molecule type" value="Genomic_DNA"/>
</dbReference>
<gene>
    <name evidence="1" type="ORF">SAMN04515671_2392</name>
</gene>
<protein>
    <submittedName>
        <fullName evidence="1">Carbon monoxide dehydrogenase subunit G</fullName>
    </submittedName>
</protein>